<organism evidence="2 3">
    <name type="scientific">Achaetomium macrosporum</name>
    <dbReference type="NCBI Taxonomy" id="79813"/>
    <lineage>
        <taxon>Eukaryota</taxon>
        <taxon>Fungi</taxon>
        <taxon>Dikarya</taxon>
        <taxon>Ascomycota</taxon>
        <taxon>Pezizomycotina</taxon>
        <taxon>Sordariomycetes</taxon>
        <taxon>Sordariomycetidae</taxon>
        <taxon>Sordariales</taxon>
        <taxon>Chaetomiaceae</taxon>
        <taxon>Achaetomium</taxon>
    </lineage>
</organism>
<sequence length="267" mass="28951">MAENRDSSYAGAGGFTVPSMPSPAPSSTSTIKSVSGLPHPRSHALRPGSAKEDQVRHFVSDRVNHITRRFLKRTGKAPPGSEVEGYNSMRDLCKDLEGVINIVWLSGTPNLQIPLLLHIAGEFNTWLAGGLPPSPAATFAILHKLDHCFASLLSGEDIETHEPLPGFDGGRRAGMSKTDMVRCRSVVEEARVLIVEVMSRGREEDGVEEDEGSDEDGDGSDATFLEEDEEKLFMDVARVYENTLVKLGETLGETLGDVAMTDTTVEQ</sequence>
<feature type="region of interest" description="Disordered" evidence="1">
    <location>
        <begin position="201"/>
        <end position="226"/>
    </location>
</feature>
<dbReference type="GO" id="GO:0005675">
    <property type="term" value="C:transcription factor TFIIH holo complex"/>
    <property type="evidence" value="ECO:0007669"/>
    <property type="project" value="TreeGrafter"/>
</dbReference>
<evidence type="ECO:0000313" key="3">
    <source>
        <dbReference type="Proteomes" id="UP001303760"/>
    </source>
</evidence>
<dbReference type="Proteomes" id="UP001303760">
    <property type="component" value="Unassembled WGS sequence"/>
</dbReference>
<evidence type="ECO:0000256" key="1">
    <source>
        <dbReference type="SAM" id="MobiDB-lite"/>
    </source>
</evidence>
<dbReference type="EMBL" id="MU860316">
    <property type="protein sequence ID" value="KAK4234898.1"/>
    <property type="molecule type" value="Genomic_DNA"/>
</dbReference>
<gene>
    <name evidence="2" type="ORF">C8A03DRAFT_18275</name>
</gene>
<keyword evidence="3" id="KW-1185">Reference proteome</keyword>
<accession>A0AAN7C3U6</accession>
<comment type="caution">
    <text evidence="2">The sequence shown here is derived from an EMBL/GenBank/DDBJ whole genome shotgun (WGS) entry which is preliminary data.</text>
</comment>
<dbReference type="PANTHER" id="PTHR37781:SF1">
    <property type="entry name" value="ADR380WP"/>
    <property type="match status" value="1"/>
</dbReference>
<protein>
    <recommendedName>
        <fullName evidence="4">Meiotic recombination protein DMC1</fullName>
    </recommendedName>
</protein>
<reference evidence="2" key="2">
    <citation type="submission" date="2023-05" db="EMBL/GenBank/DDBJ databases">
        <authorList>
            <consortium name="Lawrence Berkeley National Laboratory"/>
            <person name="Steindorff A."/>
            <person name="Hensen N."/>
            <person name="Bonometti L."/>
            <person name="Westerberg I."/>
            <person name="Brannstrom I.O."/>
            <person name="Guillou S."/>
            <person name="Cros-Aarteil S."/>
            <person name="Calhoun S."/>
            <person name="Haridas S."/>
            <person name="Kuo A."/>
            <person name="Mondo S."/>
            <person name="Pangilinan J."/>
            <person name="Riley R."/>
            <person name="Labutti K."/>
            <person name="Andreopoulos B."/>
            <person name="Lipzen A."/>
            <person name="Chen C."/>
            <person name="Yanf M."/>
            <person name="Daum C."/>
            <person name="Ng V."/>
            <person name="Clum A."/>
            <person name="Ohm R."/>
            <person name="Martin F."/>
            <person name="Silar P."/>
            <person name="Natvig D."/>
            <person name="Lalanne C."/>
            <person name="Gautier V."/>
            <person name="Ament-Velasquez S.L."/>
            <person name="Kruys A."/>
            <person name="Hutchinson M.I."/>
            <person name="Powell A.J."/>
            <person name="Barry K."/>
            <person name="Miller A.N."/>
            <person name="Grigoriev I.V."/>
            <person name="Debuchy R."/>
            <person name="Gladieux P."/>
            <person name="Thoren M.H."/>
            <person name="Johannesson H."/>
        </authorList>
    </citation>
    <scope>NUCLEOTIDE SEQUENCE</scope>
    <source>
        <strain evidence="2">CBS 532.94</strain>
    </source>
</reference>
<feature type="region of interest" description="Disordered" evidence="1">
    <location>
        <begin position="1"/>
        <end position="54"/>
    </location>
</feature>
<feature type="compositionally biased region" description="Acidic residues" evidence="1">
    <location>
        <begin position="205"/>
        <end position="226"/>
    </location>
</feature>
<dbReference type="PANTHER" id="PTHR37781">
    <property type="entry name" value="TFIIH COMPLEX SUBUNIT"/>
    <property type="match status" value="1"/>
</dbReference>
<dbReference type="AlphaFoldDB" id="A0AAN7C3U6"/>
<evidence type="ECO:0000313" key="2">
    <source>
        <dbReference type="EMBL" id="KAK4234898.1"/>
    </source>
</evidence>
<reference evidence="2" key="1">
    <citation type="journal article" date="2023" name="Mol. Phylogenet. Evol.">
        <title>Genome-scale phylogeny and comparative genomics of the fungal order Sordariales.</title>
        <authorList>
            <person name="Hensen N."/>
            <person name="Bonometti L."/>
            <person name="Westerberg I."/>
            <person name="Brannstrom I.O."/>
            <person name="Guillou S."/>
            <person name="Cros-Aarteil S."/>
            <person name="Calhoun S."/>
            <person name="Haridas S."/>
            <person name="Kuo A."/>
            <person name="Mondo S."/>
            <person name="Pangilinan J."/>
            <person name="Riley R."/>
            <person name="LaButti K."/>
            <person name="Andreopoulos B."/>
            <person name="Lipzen A."/>
            <person name="Chen C."/>
            <person name="Yan M."/>
            <person name="Daum C."/>
            <person name="Ng V."/>
            <person name="Clum A."/>
            <person name="Steindorff A."/>
            <person name="Ohm R.A."/>
            <person name="Martin F."/>
            <person name="Silar P."/>
            <person name="Natvig D.O."/>
            <person name="Lalanne C."/>
            <person name="Gautier V."/>
            <person name="Ament-Velasquez S.L."/>
            <person name="Kruys A."/>
            <person name="Hutchinson M.I."/>
            <person name="Powell A.J."/>
            <person name="Barry K."/>
            <person name="Miller A.N."/>
            <person name="Grigoriev I.V."/>
            <person name="Debuchy R."/>
            <person name="Gladieux P."/>
            <person name="Hiltunen Thoren M."/>
            <person name="Johannesson H."/>
        </authorList>
    </citation>
    <scope>NUCLEOTIDE SEQUENCE</scope>
    <source>
        <strain evidence="2">CBS 532.94</strain>
    </source>
</reference>
<proteinExistence type="predicted"/>
<name>A0AAN7C3U6_9PEZI</name>
<dbReference type="InterPro" id="IPR031349">
    <property type="entry name" value="Tfb6"/>
</dbReference>
<evidence type="ECO:0008006" key="4">
    <source>
        <dbReference type="Google" id="ProtNLM"/>
    </source>
</evidence>
<dbReference type="Pfam" id="PF17110">
    <property type="entry name" value="TFB6"/>
    <property type="match status" value="1"/>
</dbReference>